<sequence>MERCFIPPEFKKSAFHCPHCGVYSRQNWYYCTPSHVVVLSSLYQDLQENLWVSHCEHCKNYAIWYKGKILYPGSSIAPVPAKDMPEDVKEDFNEARNIVNASPRAAAALLRLALQKLMIHLGEKGKNLNDDIANLVKRGLPRKIQQALDIVRVIGNNAVHPGEIDLRDDEETALALFELINMIVEVMITQPRKIEELYGKLPERARLAIEKRDSSGKEKK</sequence>
<dbReference type="Pfam" id="PF13643">
    <property type="entry name" value="DUF4145"/>
    <property type="match status" value="1"/>
</dbReference>
<evidence type="ECO:0000313" key="3">
    <source>
        <dbReference type="Proteomes" id="UP000295777"/>
    </source>
</evidence>
<gene>
    <name evidence="2" type="ORF">CLV27_0922</name>
</gene>
<reference evidence="2 3" key="1">
    <citation type="submission" date="2019-03" db="EMBL/GenBank/DDBJ databases">
        <title>Genomic Encyclopedia of Archaeal and Bacterial Type Strains, Phase II (KMG-II): from individual species to whole genera.</title>
        <authorList>
            <person name="Goeker M."/>
        </authorList>
    </citation>
    <scope>NUCLEOTIDE SEQUENCE [LARGE SCALE GENOMIC DNA]</scope>
    <source>
        <strain evidence="2 3">DSM 24425</strain>
    </source>
</reference>
<comment type="caution">
    <text evidence="2">The sequence shown here is derived from an EMBL/GenBank/DDBJ whole genome shotgun (WGS) entry which is preliminary data.</text>
</comment>
<dbReference type="EMBL" id="SMFV01000003">
    <property type="protein sequence ID" value="TCK04492.1"/>
    <property type="molecule type" value="Genomic_DNA"/>
</dbReference>
<dbReference type="Proteomes" id="UP000295777">
    <property type="component" value="Unassembled WGS sequence"/>
</dbReference>
<dbReference type="OrthoDB" id="9808624at2"/>
<name>A0A4R1GJP5_9BACT</name>
<evidence type="ECO:0000259" key="1">
    <source>
        <dbReference type="Pfam" id="PF13643"/>
    </source>
</evidence>
<feature type="domain" description="DUF4145" evidence="1">
    <location>
        <begin position="93"/>
        <end position="171"/>
    </location>
</feature>
<organism evidence="2 3">
    <name type="scientific">Phorcysia thermohydrogeniphila</name>
    <dbReference type="NCBI Taxonomy" id="936138"/>
    <lineage>
        <taxon>Bacteria</taxon>
        <taxon>Pseudomonadati</taxon>
        <taxon>Aquificota</taxon>
        <taxon>Aquificia</taxon>
        <taxon>Desulfurobacteriales</taxon>
        <taxon>Desulfurobacteriaceae</taxon>
        <taxon>Phorcysia</taxon>
    </lineage>
</organism>
<dbReference type="InterPro" id="IPR025285">
    <property type="entry name" value="DUF4145"/>
</dbReference>
<dbReference type="RefSeq" id="WP_132526265.1">
    <property type="nucleotide sequence ID" value="NZ_SMFV01000003.1"/>
</dbReference>
<dbReference type="AlphaFoldDB" id="A0A4R1GJP5"/>
<keyword evidence="3" id="KW-1185">Reference proteome</keyword>
<evidence type="ECO:0000313" key="2">
    <source>
        <dbReference type="EMBL" id="TCK04492.1"/>
    </source>
</evidence>
<accession>A0A4R1GJP5</accession>
<proteinExistence type="predicted"/>
<protein>
    <submittedName>
        <fullName evidence="2">Uncharacterized protein DUF4145</fullName>
    </submittedName>
</protein>